<dbReference type="CDD" id="cd09272">
    <property type="entry name" value="RNase_HI_RT_Ty1"/>
    <property type="match status" value="1"/>
</dbReference>
<organism evidence="2">
    <name type="scientific">Sesamum latifolium</name>
    <dbReference type="NCBI Taxonomy" id="2727402"/>
    <lineage>
        <taxon>Eukaryota</taxon>
        <taxon>Viridiplantae</taxon>
        <taxon>Streptophyta</taxon>
        <taxon>Embryophyta</taxon>
        <taxon>Tracheophyta</taxon>
        <taxon>Spermatophyta</taxon>
        <taxon>Magnoliopsida</taxon>
        <taxon>eudicotyledons</taxon>
        <taxon>Gunneridae</taxon>
        <taxon>Pentapetalae</taxon>
        <taxon>asterids</taxon>
        <taxon>lamiids</taxon>
        <taxon>Lamiales</taxon>
        <taxon>Pedaliaceae</taxon>
        <taxon>Sesamum</taxon>
    </lineage>
</organism>
<name>A0AAW2XV51_9LAMI</name>
<dbReference type="Pfam" id="PF07727">
    <property type="entry name" value="RVT_2"/>
    <property type="match status" value="2"/>
</dbReference>
<comment type="caution">
    <text evidence="2">The sequence shown here is derived from an EMBL/GenBank/DDBJ whole genome shotgun (WGS) entry which is preliminary data.</text>
</comment>
<evidence type="ECO:0000313" key="2">
    <source>
        <dbReference type="EMBL" id="KAL0455655.1"/>
    </source>
</evidence>
<dbReference type="InterPro" id="IPR013103">
    <property type="entry name" value="RVT_2"/>
</dbReference>
<accession>A0AAW2XV51</accession>
<proteinExistence type="predicted"/>
<gene>
    <name evidence="2" type="ORF">Slati_0904700</name>
</gene>
<feature type="domain" description="Reverse transcriptase Ty1/copia-type" evidence="1">
    <location>
        <begin position="141"/>
        <end position="221"/>
    </location>
</feature>
<feature type="domain" description="Reverse transcriptase Ty1/copia-type" evidence="1">
    <location>
        <begin position="230"/>
        <end position="287"/>
    </location>
</feature>
<reference evidence="2" key="2">
    <citation type="journal article" date="2024" name="Plant">
        <title>Genomic evolution and insights into agronomic trait innovations of Sesamum species.</title>
        <authorList>
            <person name="Miao H."/>
            <person name="Wang L."/>
            <person name="Qu L."/>
            <person name="Liu H."/>
            <person name="Sun Y."/>
            <person name="Le M."/>
            <person name="Wang Q."/>
            <person name="Wei S."/>
            <person name="Zheng Y."/>
            <person name="Lin W."/>
            <person name="Duan Y."/>
            <person name="Cao H."/>
            <person name="Xiong S."/>
            <person name="Wang X."/>
            <person name="Wei L."/>
            <person name="Li C."/>
            <person name="Ma Q."/>
            <person name="Ju M."/>
            <person name="Zhao R."/>
            <person name="Li G."/>
            <person name="Mu C."/>
            <person name="Tian Q."/>
            <person name="Mei H."/>
            <person name="Zhang T."/>
            <person name="Gao T."/>
            <person name="Zhang H."/>
        </authorList>
    </citation>
    <scope>NUCLEOTIDE SEQUENCE</scope>
    <source>
        <strain evidence="2">KEN1</strain>
    </source>
</reference>
<protein>
    <submittedName>
        <fullName evidence="2">Retrovirus-related Pol polyprotein from transposon TNT 1-94</fullName>
    </submittedName>
</protein>
<dbReference type="EMBL" id="JACGWN010000003">
    <property type="protein sequence ID" value="KAL0455655.1"/>
    <property type="molecule type" value="Genomic_DNA"/>
</dbReference>
<sequence length="533" mass="60657">MFIKTKISASIRGSVDQRNNVRELLKAINDQFVSSDKALASTLIMRFTSQRLTGLNSAREHIMQIRDIAAQLKSLEVDMFESFLVHYILNTLPTQYAPFKISYNTHKDKWSINELMTMCVQEEGRLSIEAGESVHMAIQEKNKDQLSYVCYKSNMVDIGHNTWQQDGSPVSKKDSLRTIMALVAHFDMDLHQMDVKIIFLNGELEEDIYMKQPEGFSSSNENIMDQCIYQKNFEMKDMGEASYVIGIKIHRDRSRCILGLSQETYINKVLERFRMKDCSPSVAPIVKGDKLHLNQCPKNDLKREQMKDIPYASAIGSLMYAQVCTRSDIAFAMGMLGRYQSNSGLDHWRAAKKVMRYLQGTKDYILVYRQTENLEVVGYSDSDFAGCVDSRKSTSGSIFMIGSGAVSWRSAKQTLIATSTMEAEFVSCFEATSHGVWLKSFISSLRIMDSISRPLRIFSDNSAAVFMAKNNKSESRSKHIDMKYLAIRERVKEGKLVIEHISTELMLADPLTKSMPLKNFKDHVARMGISPMM</sequence>
<dbReference type="PANTHER" id="PTHR11439">
    <property type="entry name" value="GAG-POL-RELATED RETROTRANSPOSON"/>
    <property type="match status" value="1"/>
</dbReference>
<dbReference type="AlphaFoldDB" id="A0AAW2XV51"/>
<dbReference type="PANTHER" id="PTHR11439:SF467">
    <property type="entry name" value="INTEGRASE CATALYTIC DOMAIN-CONTAINING PROTEIN"/>
    <property type="match status" value="1"/>
</dbReference>
<evidence type="ECO:0000259" key="1">
    <source>
        <dbReference type="Pfam" id="PF07727"/>
    </source>
</evidence>
<dbReference type="Pfam" id="PF14223">
    <property type="entry name" value="Retrotran_gag_2"/>
    <property type="match status" value="1"/>
</dbReference>
<reference evidence="2" key="1">
    <citation type="submission" date="2020-06" db="EMBL/GenBank/DDBJ databases">
        <authorList>
            <person name="Li T."/>
            <person name="Hu X."/>
            <person name="Zhang T."/>
            <person name="Song X."/>
            <person name="Zhang H."/>
            <person name="Dai N."/>
            <person name="Sheng W."/>
            <person name="Hou X."/>
            <person name="Wei L."/>
        </authorList>
    </citation>
    <scope>NUCLEOTIDE SEQUENCE</scope>
    <source>
        <strain evidence="2">KEN1</strain>
        <tissue evidence="2">Leaf</tissue>
    </source>
</reference>